<name>A0A836KXG3_9TRYP</name>
<evidence type="ECO:0000313" key="3">
    <source>
        <dbReference type="Proteomes" id="UP000674318"/>
    </source>
</evidence>
<dbReference type="Proteomes" id="UP000674318">
    <property type="component" value="Unassembled WGS sequence"/>
</dbReference>
<evidence type="ECO:0000256" key="1">
    <source>
        <dbReference type="SAM" id="MobiDB-lite"/>
    </source>
</evidence>
<gene>
    <name evidence="2" type="ORF">JKF63_00868</name>
</gene>
<protein>
    <submittedName>
        <fullName evidence="2">Uncharacterized protein</fullName>
    </submittedName>
</protein>
<organism evidence="2 3">
    <name type="scientific">Porcisia hertigi</name>
    <dbReference type="NCBI Taxonomy" id="2761500"/>
    <lineage>
        <taxon>Eukaryota</taxon>
        <taxon>Discoba</taxon>
        <taxon>Euglenozoa</taxon>
        <taxon>Kinetoplastea</taxon>
        <taxon>Metakinetoplastina</taxon>
        <taxon>Trypanosomatida</taxon>
        <taxon>Trypanosomatidae</taxon>
        <taxon>Leishmaniinae</taxon>
        <taxon>Porcisia</taxon>
    </lineage>
</organism>
<keyword evidence="3" id="KW-1185">Reference proteome</keyword>
<feature type="region of interest" description="Disordered" evidence="1">
    <location>
        <begin position="219"/>
        <end position="239"/>
    </location>
</feature>
<feature type="compositionally biased region" description="Polar residues" evidence="1">
    <location>
        <begin position="229"/>
        <end position="239"/>
    </location>
</feature>
<dbReference type="RefSeq" id="XP_067753074.1">
    <property type="nucleotide sequence ID" value="XM_067896917.1"/>
</dbReference>
<dbReference type="GeneID" id="94286994"/>
<dbReference type="OrthoDB" id="272564at2759"/>
<dbReference type="AlphaFoldDB" id="A0A836KXG3"/>
<sequence length="792" mass="87463">MEFVQNSIAPLSPFSWVPEEELTRPGSANAVLHDIERLDMRFELIVDEFAIPFQHPVHRIYASHPLLRDTLTLQQLQLLQYGVVVDSEEQLVLVAAPPRCGDSGNCIADSYEQVFSRAMDTTSRVAHHPLLPEYTFVVYRLPAAAEGDHQTEGSQVPEPILRLVFRNVTPEQEIHDPQKVPAPRFKLVAVLTSSATYYAELQRGIQYRDEWRANAPTNRVHNPAALPASPTSSVNSPLPNSLVVPESVAREVRTASPLSKLCSSVARVLERFNVEDAGVDFNGAVSKNVVAGDAAESVTGSDDQRPCVVQAPDPWMYIYKNEGPRLRSRIEVVQRSTSLLFAWRDGKLDLAEYRVKRLEVPNEWGSSLEPQKSTHPLLSLELQRVPCVRLLLLPTHREVSTLFVENEVSSFLPKTEALDAPGTSPWGVVYASRAAERLRQWVLQGFVCAEVHGVRAVLLDLNPVDLLTPCLELLHEGSDAGSVMILEEDCNVDKARFTPQLRYRRALFLVCQIVLETVERYVRSSGFVWKVTVAVQELGNYTSASFPGGLMPATIPTTVAEVAFTNIPFTLWCHEILGVIQNSTLALELNTSLNTLSFTDDSDEKVGDGDASVEAASAKDAQAKALIVQPNRSKQLEVIPPKGVERAVAIYAGSLMRSVALGPQYIVAQTTAAGGRFDDHSMYLLFKKLCSVAGQKDALPVSALVDLLLEEWTGGSGVWRRYSPSRLMSPIDNCGVPVNRARVQRFLLPFLLVMRSAADVRVVTTELANKPSAIGMINYAQFSLVMLAILKM</sequence>
<reference evidence="2 3" key="1">
    <citation type="submission" date="2021-02" db="EMBL/GenBank/DDBJ databases">
        <title>Porcisia hertigi Genome sequencing and assembly.</title>
        <authorList>
            <person name="Almutairi H."/>
            <person name="Gatherer D."/>
        </authorList>
    </citation>
    <scope>NUCLEOTIDE SEQUENCE [LARGE SCALE GENOMIC DNA]</scope>
    <source>
        <strain evidence="2 3">C119</strain>
    </source>
</reference>
<dbReference type="KEGG" id="phet:94286994"/>
<accession>A0A836KXG3</accession>
<comment type="caution">
    <text evidence="2">The sequence shown here is derived from an EMBL/GenBank/DDBJ whole genome shotgun (WGS) entry which is preliminary data.</text>
</comment>
<evidence type="ECO:0000313" key="2">
    <source>
        <dbReference type="EMBL" id="KAG5490746.1"/>
    </source>
</evidence>
<proteinExistence type="predicted"/>
<dbReference type="EMBL" id="JAFJZO010000036">
    <property type="protein sequence ID" value="KAG5490746.1"/>
    <property type="molecule type" value="Genomic_DNA"/>
</dbReference>